<accession>A0A4P9X121</accession>
<dbReference type="PROSITE" id="PS50127">
    <property type="entry name" value="UBC_2"/>
    <property type="match status" value="1"/>
</dbReference>
<proteinExistence type="inferred from homology"/>
<evidence type="ECO:0000256" key="2">
    <source>
        <dbReference type="ARBA" id="ARBA00022786"/>
    </source>
</evidence>
<reference evidence="7" key="2">
    <citation type="submission" date="2018-04" db="EMBL/GenBank/DDBJ databases">
        <title>Leveraging single-cell genomics to expand the Fungal Tree of Life.</title>
        <authorList>
            <consortium name="DOE Joint Genome Institute"/>
            <person name="Ahrendt S.R."/>
            <person name="Quandt C.A."/>
            <person name="Ciobanu D."/>
            <person name="Clum A."/>
            <person name="Salamov A."/>
            <person name="Andreopoulos B."/>
            <person name="Cheng J.-F."/>
            <person name="Woyke T."/>
            <person name="Pelin A."/>
            <person name="Henrissat B."/>
            <person name="Benny G.L."/>
            <person name="Smith M.E."/>
            <person name="James T.Y."/>
            <person name="Grigoriev I.V."/>
        </authorList>
    </citation>
    <scope>NUCLEOTIDE SEQUENCE</scope>
    <source>
        <strain evidence="7">ATCC 52028</strain>
    </source>
</reference>
<keyword evidence="1" id="KW-0808">Transferase</keyword>
<dbReference type="Proteomes" id="UP000274922">
    <property type="component" value="Unassembled WGS sequence"/>
</dbReference>
<keyword evidence="2 4" id="KW-0833">Ubl conjugation pathway</keyword>
<dbReference type="Gene3D" id="3.10.110.10">
    <property type="entry name" value="Ubiquitin Conjugating Enzyme"/>
    <property type="match status" value="1"/>
</dbReference>
<keyword evidence="4" id="KW-0547">Nucleotide-binding</keyword>
<dbReference type="GO" id="GO:0005524">
    <property type="term" value="F:ATP binding"/>
    <property type="evidence" value="ECO:0007669"/>
    <property type="project" value="UniProtKB-UniRule"/>
</dbReference>
<reference evidence="8 9" key="1">
    <citation type="journal article" date="2018" name="Nat. Microbiol.">
        <title>Leveraging single-cell genomics to expand the fungal tree of life.</title>
        <authorList>
            <person name="Ahrendt S.R."/>
            <person name="Quandt C.A."/>
            <person name="Ciobanu D."/>
            <person name="Clum A."/>
            <person name="Salamov A."/>
            <person name="Andreopoulos B."/>
            <person name="Cheng J.F."/>
            <person name="Woyke T."/>
            <person name="Pelin A."/>
            <person name="Henrissat B."/>
            <person name="Reynolds N.K."/>
            <person name="Benny G.L."/>
            <person name="Smith M.E."/>
            <person name="James T.Y."/>
            <person name="Grigoriev I.V."/>
        </authorList>
    </citation>
    <scope>NUCLEOTIDE SEQUENCE [LARGE SCALE GENOMIC DNA]</scope>
    <source>
        <strain evidence="8 9">ATCC 52028</strain>
    </source>
</reference>
<evidence type="ECO:0000256" key="4">
    <source>
        <dbReference type="RuleBase" id="RU362109"/>
    </source>
</evidence>
<dbReference type="InterPro" id="IPR000608">
    <property type="entry name" value="UBC"/>
</dbReference>
<dbReference type="PANTHER" id="PTHR24068">
    <property type="entry name" value="UBIQUITIN-CONJUGATING ENZYME E2"/>
    <property type="match status" value="1"/>
</dbReference>
<dbReference type="STRING" id="1555241.A0A4P9X121"/>
<sequence length="112" mass="12477">SPYAGGTFRLRLRVPERYPFVPPMVVFVTPVYHPNIDPEGRICLDVLKLPPAGGWRPSLTLGVVLAAVRQLLREPNPSDPLRAEVAAEYLNDPSPKGLFWSQAARHTRQHAT</sequence>
<feature type="active site" description="Glycyl thioester intermediate" evidence="3">
    <location>
        <position position="43"/>
    </location>
</feature>
<dbReference type="OrthoDB" id="9978460at2759"/>
<feature type="non-terminal residue" evidence="6">
    <location>
        <position position="1"/>
    </location>
</feature>
<evidence type="ECO:0000259" key="5">
    <source>
        <dbReference type="PROSITE" id="PS50127"/>
    </source>
</evidence>
<reference evidence="6" key="3">
    <citation type="submission" date="2018-08" db="EMBL/GenBank/DDBJ databases">
        <title>Leveraging single-cell genomics to expand the Fungal Tree of Life.</title>
        <authorList>
            <consortium name="DOE Joint Genome Institute"/>
            <person name="Ahrendt S.R."/>
            <person name="Quandt C.A."/>
            <person name="Ciobanu D."/>
            <person name="Clum A."/>
            <person name="Salamov A."/>
            <person name="Andreopoulos B."/>
            <person name="Cheng J.-F."/>
            <person name="Woyke T."/>
            <person name="Pelin A."/>
            <person name="Henrissat B."/>
            <person name="Reynolds N."/>
            <person name="Benny G.L."/>
            <person name="Smith M.E."/>
            <person name="James T.Y."/>
            <person name="Grigoriev I.V."/>
        </authorList>
    </citation>
    <scope>NUCLEOTIDE SEQUENCE</scope>
    <source>
        <strain evidence="6">ATCC 52028</strain>
    </source>
</reference>
<dbReference type="SUPFAM" id="SSF54495">
    <property type="entry name" value="UBC-like"/>
    <property type="match status" value="1"/>
</dbReference>
<dbReference type="AlphaFoldDB" id="A0A4P9X121"/>
<protein>
    <submittedName>
        <fullName evidence="6">UBC-like protein</fullName>
    </submittedName>
</protein>
<gene>
    <name evidence="6" type="ORF">CAUPRSCDRAFT_2599</name>
    <name evidence="7" type="ORF">CXG81DRAFT_1264</name>
</gene>
<name>A0A4P9X121_9FUNG</name>
<feature type="non-terminal residue" evidence="6">
    <location>
        <position position="112"/>
    </location>
</feature>
<dbReference type="Pfam" id="PF00179">
    <property type="entry name" value="UQ_con"/>
    <property type="match status" value="1"/>
</dbReference>
<evidence type="ECO:0000313" key="6">
    <source>
        <dbReference type="EMBL" id="RKO97740.1"/>
    </source>
</evidence>
<comment type="similarity">
    <text evidence="4">Belongs to the ubiquitin-conjugating enzyme family.</text>
</comment>
<evidence type="ECO:0000256" key="1">
    <source>
        <dbReference type="ARBA" id="ARBA00022679"/>
    </source>
</evidence>
<organism evidence="6 8">
    <name type="scientific">Caulochytrium protostelioides</name>
    <dbReference type="NCBI Taxonomy" id="1555241"/>
    <lineage>
        <taxon>Eukaryota</taxon>
        <taxon>Fungi</taxon>
        <taxon>Fungi incertae sedis</taxon>
        <taxon>Chytridiomycota</taxon>
        <taxon>Chytridiomycota incertae sedis</taxon>
        <taxon>Chytridiomycetes</taxon>
        <taxon>Caulochytriales</taxon>
        <taxon>Caulochytriaceae</taxon>
        <taxon>Caulochytrium</taxon>
    </lineage>
</organism>
<dbReference type="InterPro" id="IPR016135">
    <property type="entry name" value="UBQ-conjugating_enzyme/RWD"/>
</dbReference>
<evidence type="ECO:0000313" key="7">
    <source>
        <dbReference type="EMBL" id="RKP02052.1"/>
    </source>
</evidence>
<dbReference type="InterPro" id="IPR023313">
    <property type="entry name" value="UBQ-conjugating_AS"/>
</dbReference>
<dbReference type="Proteomes" id="UP000268535">
    <property type="component" value="Unassembled WGS sequence"/>
</dbReference>
<dbReference type="GO" id="GO:0016740">
    <property type="term" value="F:transferase activity"/>
    <property type="evidence" value="ECO:0007669"/>
    <property type="project" value="UniProtKB-KW"/>
</dbReference>
<evidence type="ECO:0000313" key="9">
    <source>
        <dbReference type="Proteomes" id="UP000274922"/>
    </source>
</evidence>
<evidence type="ECO:0000256" key="3">
    <source>
        <dbReference type="PROSITE-ProRule" id="PRU10133"/>
    </source>
</evidence>
<evidence type="ECO:0000313" key="8">
    <source>
        <dbReference type="Proteomes" id="UP000268535"/>
    </source>
</evidence>
<dbReference type="SMART" id="SM00212">
    <property type="entry name" value="UBCc"/>
    <property type="match status" value="1"/>
</dbReference>
<dbReference type="PROSITE" id="PS00183">
    <property type="entry name" value="UBC_1"/>
    <property type="match status" value="1"/>
</dbReference>
<dbReference type="EMBL" id="ML014153">
    <property type="protein sequence ID" value="RKP02052.1"/>
    <property type="molecule type" value="Genomic_DNA"/>
</dbReference>
<feature type="domain" description="UBC core" evidence="5">
    <location>
        <begin position="1"/>
        <end position="112"/>
    </location>
</feature>
<keyword evidence="9" id="KW-1185">Reference proteome</keyword>
<keyword evidence="4" id="KW-0067">ATP-binding</keyword>
<dbReference type="EMBL" id="ML009179">
    <property type="protein sequence ID" value="RKO97740.1"/>
    <property type="molecule type" value="Genomic_DNA"/>
</dbReference>